<name>A0A2K0UIU4_GIBNY</name>
<protein>
    <submittedName>
        <fullName evidence="1">Uncharacterized protein</fullName>
    </submittedName>
</protein>
<organism evidence="1 2">
    <name type="scientific">Gibberella nygamai</name>
    <name type="common">Bean root rot disease fungus</name>
    <name type="synonym">Fusarium nygamai</name>
    <dbReference type="NCBI Taxonomy" id="42673"/>
    <lineage>
        <taxon>Eukaryota</taxon>
        <taxon>Fungi</taxon>
        <taxon>Dikarya</taxon>
        <taxon>Ascomycota</taxon>
        <taxon>Pezizomycotina</taxon>
        <taxon>Sordariomycetes</taxon>
        <taxon>Hypocreomycetidae</taxon>
        <taxon>Hypocreales</taxon>
        <taxon>Nectriaceae</taxon>
        <taxon>Fusarium</taxon>
        <taxon>Fusarium fujikuroi species complex</taxon>
    </lineage>
</organism>
<accession>A0A2K0UIU4</accession>
<dbReference type="Proteomes" id="UP000236664">
    <property type="component" value="Unassembled WGS sequence"/>
</dbReference>
<evidence type="ECO:0000313" key="2">
    <source>
        <dbReference type="Proteomes" id="UP000236664"/>
    </source>
</evidence>
<gene>
    <name evidence="1" type="ORF">FNYG_15209</name>
</gene>
<keyword evidence="2" id="KW-1185">Reference proteome</keyword>
<reference evidence="1 2" key="1">
    <citation type="submission" date="2017-06" db="EMBL/GenBank/DDBJ databases">
        <title>Genome of Fusarium nygamai isolate CS10214.</title>
        <authorList>
            <person name="Gardiner D.M."/>
            <person name="Obanor F."/>
            <person name="Kazan K."/>
        </authorList>
    </citation>
    <scope>NUCLEOTIDE SEQUENCE [LARGE SCALE GENOMIC DNA]</scope>
    <source>
        <strain evidence="1 2">CS10214</strain>
    </source>
</reference>
<comment type="caution">
    <text evidence="1">The sequence shown here is derived from an EMBL/GenBank/DDBJ whole genome shotgun (WGS) entry which is preliminary data.</text>
</comment>
<sequence length="250" mass="27339">MASFTTPIELNFEPDTELAERDPQPFSVELIRASKVTTTATHLRFGKFEGKTACLAVLECGFFPAHNTRFKHVEAELKIVRAKQASIVSYQPHSWQGKAATLPVQQDSSVGGSVGGSGGGVNIGIDTSYGRHTERAEIKRAGILSVLEGSAITWRLRENDVTREGIPNPLRIAVIVETGGPFSIRMKYHARLSKSADPFSWRSCYARLGAPLDVSRESVGAGKGPLVESVEEMEKVDFDLCKFATTNWDL</sequence>
<dbReference type="AlphaFoldDB" id="A0A2K0UIU4"/>
<proteinExistence type="predicted"/>
<dbReference type="EMBL" id="MTQA01000491">
    <property type="protein sequence ID" value="PNP57721.1"/>
    <property type="molecule type" value="Genomic_DNA"/>
</dbReference>
<dbReference type="OrthoDB" id="5030973at2759"/>
<evidence type="ECO:0000313" key="1">
    <source>
        <dbReference type="EMBL" id="PNP57721.1"/>
    </source>
</evidence>